<dbReference type="EMBL" id="SPLM01000002">
    <property type="protein sequence ID" value="TMW68507.1"/>
    <property type="molecule type" value="Genomic_DNA"/>
</dbReference>
<keyword evidence="9" id="KW-1185">Reference proteome</keyword>
<organism evidence="8 9">
    <name type="scientific">Pythium oligandrum</name>
    <name type="common">Mycoparasitic fungus</name>
    <dbReference type="NCBI Taxonomy" id="41045"/>
    <lineage>
        <taxon>Eukaryota</taxon>
        <taxon>Sar</taxon>
        <taxon>Stramenopiles</taxon>
        <taxon>Oomycota</taxon>
        <taxon>Peronosporomycetes</taxon>
        <taxon>Pythiales</taxon>
        <taxon>Pythiaceae</taxon>
        <taxon>Pythium</taxon>
    </lineage>
</organism>
<evidence type="ECO:0000256" key="4">
    <source>
        <dbReference type="ARBA" id="ARBA00022963"/>
    </source>
</evidence>
<keyword evidence="5 7" id="KW-0443">Lipid metabolism</keyword>
<sequence length="307" mass="35132">MMLLAEDVSESERYGTIAITRSAKKEAHWNSDVESEFVTPPTESTTTHSVYIYRGHNRNVGISYGMERPKKEADAWAEFNDGLPAIGWSQLRVKTAELKPHEYENHTLAHRRRKEIMFAAGFAEGLLIHRPIDEHFFNLYHTFFTSKNATENQTVAALHEFFEKNLLWIEEQIKVHENATETSPEIDYWETVGSILAQFDGLYAGYRRATQTTRPISALDLYVLKEVKGGYWSSGLEDLIPVVQHGLEKPEVSSDPTTPFVNFVKSLKCSALVRILPNASDLAWGHATWDSYSSMNRIFKHYEVPYI</sequence>
<evidence type="ECO:0000256" key="1">
    <source>
        <dbReference type="ARBA" id="ARBA00007835"/>
    </source>
</evidence>
<protein>
    <recommendedName>
        <fullName evidence="7">Phospholipase B-like</fullName>
        <ecNumber evidence="7">3.1.1.-</ecNumber>
    </recommendedName>
</protein>
<reference evidence="8" key="1">
    <citation type="submission" date="2019-03" db="EMBL/GenBank/DDBJ databases">
        <title>Long read genome sequence of the mycoparasitic Pythium oligandrum ATCC 38472 isolated from sugarbeet rhizosphere.</title>
        <authorList>
            <person name="Gaulin E."/>
        </authorList>
    </citation>
    <scope>NUCLEOTIDE SEQUENCE</scope>
    <source>
        <strain evidence="8">ATCC 38472_TT</strain>
    </source>
</reference>
<evidence type="ECO:0000256" key="5">
    <source>
        <dbReference type="ARBA" id="ARBA00023098"/>
    </source>
</evidence>
<dbReference type="Pfam" id="PF04916">
    <property type="entry name" value="Phospholip_B"/>
    <property type="match status" value="1"/>
</dbReference>
<proteinExistence type="inferred from homology"/>
<keyword evidence="2" id="KW-0732">Signal</keyword>
<dbReference type="GO" id="GO:0004620">
    <property type="term" value="F:phospholipase activity"/>
    <property type="evidence" value="ECO:0007669"/>
    <property type="project" value="InterPro"/>
</dbReference>
<comment type="function">
    <text evidence="7">Putative phospholipase.</text>
</comment>
<keyword evidence="4 7" id="KW-0442">Lipid degradation</keyword>
<dbReference type="GO" id="GO:0009395">
    <property type="term" value="P:phospholipid catabolic process"/>
    <property type="evidence" value="ECO:0007669"/>
    <property type="project" value="TreeGrafter"/>
</dbReference>
<dbReference type="EC" id="3.1.1.-" evidence="7"/>
<keyword evidence="6" id="KW-0325">Glycoprotein</keyword>
<evidence type="ECO:0000256" key="7">
    <source>
        <dbReference type="RuleBase" id="RU364138"/>
    </source>
</evidence>
<evidence type="ECO:0000256" key="6">
    <source>
        <dbReference type="ARBA" id="ARBA00023180"/>
    </source>
</evidence>
<dbReference type="PANTHER" id="PTHR12370">
    <property type="entry name" value="PHOSPHOLIPASE B-RELATED"/>
    <property type="match status" value="1"/>
</dbReference>
<dbReference type="Proteomes" id="UP000794436">
    <property type="component" value="Unassembled WGS sequence"/>
</dbReference>
<gene>
    <name evidence="8" type="ORF">Poli38472_005975</name>
</gene>
<dbReference type="GO" id="GO:0005576">
    <property type="term" value="C:extracellular region"/>
    <property type="evidence" value="ECO:0007669"/>
    <property type="project" value="TreeGrafter"/>
</dbReference>
<comment type="similarity">
    <text evidence="1 7">Belongs to the phospholipase B-like family.</text>
</comment>
<evidence type="ECO:0000256" key="3">
    <source>
        <dbReference type="ARBA" id="ARBA00022801"/>
    </source>
</evidence>
<dbReference type="AlphaFoldDB" id="A0A8K1FR13"/>
<dbReference type="OrthoDB" id="419508at2759"/>
<comment type="caution">
    <text evidence="8">The sequence shown here is derived from an EMBL/GenBank/DDBJ whole genome shotgun (WGS) entry which is preliminary data.</text>
</comment>
<keyword evidence="3 7" id="KW-0378">Hydrolase</keyword>
<evidence type="ECO:0000313" key="9">
    <source>
        <dbReference type="Proteomes" id="UP000794436"/>
    </source>
</evidence>
<accession>A0A8K1FR13</accession>
<evidence type="ECO:0000313" key="8">
    <source>
        <dbReference type="EMBL" id="TMW68507.1"/>
    </source>
</evidence>
<dbReference type="InterPro" id="IPR007000">
    <property type="entry name" value="PLipase_B-like"/>
</dbReference>
<name>A0A8K1FR13_PYTOL</name>
<dbReference type="PANTHER" id="PTHR12370:SF3">
    <property type="entry name" value="PHOSPHOLIPASE B-LIKE 2-RELATED"/>
    <property type="match status" value="1"/>
</dbReference>
<evidence type="ECO:0000256" key="2">
    <source>
        <dbReference type="ARBA" id="ARBA00022729"/>
    </source>
</evidence>
<dbReference type="Gene3D" id="3.60.60.30">
    <property type="match status" value="1"/>
</dbReference>